<feature type="domain" description="DUF676" evidence="2">
    <location>
        <begin position="17"/>
        <end position="130"/>
    </location>
</feature>
<dbReference type="OrthoDB" id="5188517at2"/>
<feature type="transmembrane region" description="Helical" evidence="1">
    <location>
        <begin position="281"/>
        <end position="301"/>
    </location>
</feature>
<dbReference type="Pfam" id="PF05057">
    <property type="entry name" value="DUF676"/>
    <property type="match status" value="1"/>
</dbReference>
<dbReference type="AlphaFoldDB" id="A0A2X0IK26"/>
<dbReference type="Proteomes" id="UP000248889">
    <property type="component" value="Unassembled WGS sequence"/>
</dbReference>
<dbReference type="InterPro" id="IPR029058">
    <property type="entry name" value="AB_hydrolase_fold"/>
</dbReference>
<gene>
    <name evidence="3" type="ORF">DN069_13610</name>
</gene>
<dbReference type="SUPFAM" id="SSF53474">
    <property type="entry name" value="alpha/beta-Hydrolases"/>
    <property type="match status" value="1"/>
</dbReference>
<evidence type="ECO:0000313" key="4">
    <source>
        <dbReference type="Proteomes" id="UP000248889"/>
    </source>
</evidence>
<dbReference type="EMBL" id="QKYN01000053">
    <property type="protein sequence ID" value="RAG84997.1"/>
    <property type="molecule type" value="Genomic_DNA"/>
</dbReference>
<keyword evidence="4" id="KW-1185">Reference proteome</keyword>
<proteinExistence type="predicted"/>
<name>A0A2X0IK26_9ACTN</name>
<sequence>MVVSATAPDSNVRNGPDAIVTLVPGTWAGKAAWTQADSPLSRALTAAGCEVAPFEWSHSNSFRARMRAAVRLADQIQGRIKENPDARQWIVAHSHGGNVALHAVRLLRRTCTDAPRVSTVTLATPFIHVRRRAISGWSVFVLAMFGVGVIALAAVTLAGGHWRDWPYYVSALVLGEALLCIGGGAMHRGFLQRGNLFIWLGRRITANPGGWLYDVIDAVSRGDFIRRGYQRHIFASVQSPKVAPDELIVLRAAGDEASLGLATGQFLGWISALLSRPLTNFWLWLCITGAVRVFLLAGVVIHRPSHLAVRIVIYASMAPGFVALAAVSVMLAAAVPFGWDGPFLAMFASYSAEAVPPGQTTVVQLEPPAEAGSKGLAHSRLYRSEQGINMIVTLICGPPPADGDGAVPVA</sequence>
<feature type="transmembrane region" description="Helical" evidence="1">
    <location>
        <begin position="313"/>
        <end position="339"/>
    </location>
</feature>
<dbReference type="InterPro" id="IPR007751">
    <property type="entry name" value="DUF676_lipase-like"/>
</dbReference>
<dbReference type="Gene3D" id="3.40.50.1820">
    <property type="entry name" value="alpha/beta hydrolase"/>
    <property type="match status" value="1"/>
</dbReference>
<feature type="transmembrane region" description="Helical" evidence="1">
    <location>
        <begin position="165"/>
        <end position="186"/>
    </location>
</feature>
<feature type="transmembrane region" description="Helical" evidence="1">
    <location>
        <begin position="137"/>
        <end position="159"/>
    </location>
</feature>
<keyword evidence="1" id="KW-1133">Transmembrane helix</keyword>
<evidence type="ECO:0000313" key="3">
    <source>
        <dbReference type="EMBL" id="RAG84997.1"/>
    </source>
</evidence>
<reference evidence="3 4" key="1">
    <citation type="submission" date="2018-06" db="EMBL/GenBank/DDBJ databases">
        <title>Streptacidiphilus pinicola sp. nov., isolated from pine grove soil.</title>
        <authorList>
            <person name="Roh S.G."/>
            <person name="Park S."/>
            <person name="Kim M.-K."/>
            <person name="Yun B.-R."/>
            <person name="Park J."/>
            <person name="Kim M.J."/>
            <person name="Kim Y.S."/>
            <person name="Kim S.B."/>
        </authorList>
    </citation>
    <scope>NUCLEOTIDE SEQUENCE [LARGE SCALE GENOMIC DNA]</scope>
    <source>
        <strain evidence="3 4">MMS16-CNU450</strain>
    </source>
</reference>
<keyword evidence="1" id="KW-0472">Membrane</keyword>
<evidence type="ECO:0000256" key="1">
    <source>
        <dbReference type="SAM" id="Phobius"/>
    </source>
</evidence>
<protein>
    <recommendedName>
        <fullName evidence="2">DUF676 domain-containing protein</fullName>
    </recommendedName>
</protein>
<evidence type="ECO:0000259" key="2">
    <source>
        <dbReference type="Pfam" id="PF05057"/>
    </source>
</evidence>
<comment type="caution">
    <text evidence="3">The sequence shown here is derived from an EMBL/GenBank/DDBJ whole genome shotgun (WGS) entry which is preliminary data.</text>
</comment>
<accession>A0A2X0IK26</accession>
<keyword evidence="1" id="KW-0812">Transmembrane</keyword>
<organism evidence="3 4">
    <name type="scientific">Streptacidiphilus pinicola</name>
    <dbReference type="NCBI Taxonomy" id="2219663"/>
    <lineage>
        <taxon>Bacteria</taxon>
        <taxon>Bacillati</taxon>
        <taxon>Actinomycetota</taxon>
        <taxon>Actinomycetes</taxon>
        <taxon>Kitasatosporales</taxon>
        <taxon>Streptomycetaceae</taxon>
        <taxon>Streptacidiphilus</taxon>
    </lineage>
</organism>